<dbReference type="EMBL" id="JBIGIA010000014">
    <property type="protein sequence ID" value="MFG6458623.1"/>
    <property type="molecule type" value="Genomic_DNA"/>
</dbReference>
<keyword evidence="5 9" id="KW-1133">Transmembrane helix</keyword>
<dbReference type="Gene3D" id="3.30.1330.60">
    <property type="entry name" value="OmpA-like domain"/>
    <property type="match status" value="1"/>
</dbReference>
<comment type="subcellular location">
    <subcellularLocation>
        <location evidence="1">Cell membrane</location>
        <topology evidence="1">Multi-pass membrane protein</topology>
    </subcellularLocation>
</comment>
<feature type="region of interest" description="Disordered" evidence="8">
    <location>
        <begin position="494"/>
        <end position="518"/>
    </location>
</feature>
<evidence type="ECO:0000256" key="1">
    <source>
        <dbReference type="ARBA" id="ARBA00004651"/>
    </source>
</evidence>
<proteinExistence type="inferred from homology"/>
<dbReference type="Gene3D" id="3.40.50.300">
    <property type="entry name" value="P-loop containing nucleotide triphosphate hydrolases"/>
    <property type="match status" value="1"/>
</dbReference>
<keyword evidence="12" id="KW-1185">Reference proteome</keyword>
<dbReference type="InterPro" id="IPR051539">
    <property type="entry name" value="T4SS-coupling_protein"/>
</dbReference>
<protein>
    <submittedName>
        <fullName evidence="11">Type IV secretory system conjugative DNA transfer family protein</fullName>
    </submittedName>
</protein>
<dbReference type="PANTHER" id="PTHR37937:SF1">
    <property type="entry name" value="CONJUGATIVE TRANSFER: DNA TRANSPORT"/>
    <property type="match status" value="1"/>
</dbReference>
<evidence type="ECO:0000313" key="11">
    <source>
        <dbReference type="EMBL" id="MFG6458623.1"/>
    </source>
</evidence>
<dbReference type="Pfam" id="PF02534">
    <property type="entry name" value="T4SS-DNA_transf"/>
    <property type="match status" value="1"/>
</dbReference>
<organism evidence="11 12">
    <name type="scientific">Pelomonas nitida</name>
    <dbReference type="NCBI Taxonomy" id="3299027"/>
    <lineage>
        <taxon>Bacteria</taxon>
        <taxon>Pseudomonadati</taxon>
        <taxon>Pseudomonadota</taxon>
        <taxon>Betaproteobacteria</taxon>
        <taxon>Burkholderiales</taxon>
        <taxon>Sphaerotilaceae</taxon>
        <taxon>Roseateles</taxon>
    </lineage>
</organism>
<dbReference type="InterPro" id="IPR006665">
    <property type="entry name" value="OmpA-like"/>
</dbReference>
<dbReference type="SUPFAM" id="SSF52540">
    <property type="entry name" value="P-loop containing nucleoside triphosphate hydrolases"/>
    <property type="match status" value="1"/>
</dbReference>
<evidence type="ECO:0000256" key="7">
    <source>
        <dbReference type="PROSITE-ProRule" id="PRU00473"/>
    </source>
</evidence>
<dbReference type="CDD" id="cd07185">
    <property type="entry name" value="OmpA_C-like"/>
    <property type="match status" value="1"/>
</dbReference>
<dbReference type="CDD" id="cd01127">
    <property type="entry name" value="TrwB_TraG_TraD_VirD4"/>
    <property type="match status" value="2"/>
</dbReference>
<gene>
    <name evidence="11" type="ORF">ACG00X_17415</name>
</gene>
<dbReference type="InterPro" id="IPR003688">
    <property type="entry name" value="TraG/VirD4"/>
</dbReference>
<dbReference type="RefSeq" id="WP_394489782.1">
    <property type="nucleotide sequence ID" value="NZ_JBIGIA010000014.1"/>
</dbReference>
<comment type="caution">
    <text evidence="11">The sequence shown here is derived from an EMBL/GenBank/DDBJ whole genome shotgun (WGS) entry which is preliminary data.</text>
</comment>
<keyword evidence="3" id="KW-1003">Cell membrane</keyword>
<evidence type="ECO:0000313" key="12">
    <source>
        <dbReference type="Proteomes" id="UP001606305"/>
    </source>
</evidence>
<name>A0ABW7G9L0_9BURK</name>
<reference evidence="11 12" key="1">
    <citation type="submission" date="2024-09" db="EMBL/GenBank/DDBJ databases">
        <title>Novel species of the genus Pelomonas and Roseateles isolated from streams.</title>
        <authorList>
            <person name="Lu H."/>
        </authorList>
    </citation>
    <scope>NUCLEOTIDE SEQUENCE [LARGE SCALE GENOMIC DNA]</scope>
    <source>
        <strain evidence="11 12">BYS96W</strain>
    </source>
</reference>
<evidence type="ECO:0000256" key="3">
    <source>
        <dbReference type="ARBA" id="ARBA00022475"/>
    </source>
</evidence>
<evidence type="ECO:0000256" key="4">
    <source>
        <dbReference type="ARBA" id="ARBA00022692"/>
    </source>
</evidence>
<feature type="transmembrane region" description="Helical" evidence="9">
    <location>
        <begin position="78"/>
        <end position="99"/>
    </location>
</feature>
<dbReference type="PANTHER" id="PTHR37937">
    <property type="entry name" value="CONJUGATIVE TRANSFER: DNA TRANSPORT"/>
    <property type="match status" value="1"/>
</dbReference>
<keyword evidence="4 9" id="KW-0812">Transmembrane</keyword>
<feature type="domain" description="OmpA-like" evidence="10">
    <location>
        <begin position="774"/>
        <end position="888"/>
    </location>
</feature>
<sequence>MSTPAALPSTPWSTGRVVAASVFGIAAYAALAVAAVYMAGVLFLLLNKANPAQAQLTSIVCYWQLYADDERLRKRLQLAIAVSGLGLLVILPGALVVAARPRRSLHGDARFATAAEVAAAGLTRADERPAILVGKYRGQFLALPGQLSVMLSAPTRSGKGVGIVVPNLLNWPDSLVALDIKGENFDITAGYRAARGQAVYAFSPFDELARSHRWNPLSSVRTSELHRVGDLLTIGQVFFPNDTGGTSSEAFFNDQARNLFLGLGLLLLESPDLPRTIGEMLRQSSGKGQPLKDHLHAVIGGRREQGKPLSDECADALQRLLSNSDNTLSSVVATFNAPLVVFADAIVDAATSADDFRLEDLRRRRMSVYVRIPPNRLASARPLLNLFFSQLVHLNTRHLPEQDKTLAHQCLLVNDEFTAMGRVGIITSAAAFLAGYNLRLLTVVQAMSQLDAVYGDKEARTFATNHGLQILYAPREQRDADEYSAMLGQFTERATSHGRSRSFSTHGSSSVSRNESEQRRALLLPQEFKELGRDRLVLVLENCKPILGDKIRYFRDKAFSARLMRPPVVPAMNMALHLAKAQQRWRYADDELAPGESIDVAALAHDLSQLPEQLIGTPNHLAGTLVDFFAPDHADVGGEIEPVADDDGVLMEPPTEPLTEPLTPEPLPHCSPTEGSSAMRTTILLTPFLLPLTLLASCSSPPKPPSVDESSKRPVNSATAVELQVCKHELQNTRLLATEATRLADSTATTLASLSARQQALLSLQAANGTAPQAKPVQGNAVYTVRFAYGSSRVDIPTDAAQQLVAEAKSAPLVMLRGRTDGQTDTLAESHIARDRANAVRDYLVAAGVDAARIRSTHQPTGDPVADNGSSSGQALNRRVEIEIYRAAPVALGANR</sequence>
<dbReference type="PROSITE" id="PS51123">
    <property type="entry name" value="OMPA_2"/>
    <property type="match status" value="1"/>
</dbReference>
<feature type="compositionally biased region" description="Low complexity" evidence="8">
    <location>
        <begin position="501"/>
        <end position="512"/>
    </location>
</feature>
<dbReference type="SUPFAM" id="SSF103088">
    <property type="entry name" value="OmpA-like"/>
    <property type="match status" value="1"/>
</dbReference>
<keyword evidence="6 7" id="KW-0472">Membrane</keyword>
<dbReference type="Proteomes" id="UP001606305">
    <property type="component" value="Unassembled WGS sequence"/>
</dbReference>
<evidence type="ECO:0000256" key="2">
    <source>
        <dbReference type="ARBA" id="ARBA00008806"/>
    </source>
</evidence>
<evidence type="ECO:0000256" key="6">
    <source>
        <dbReference type="ARBA" id="ARBA00023136"/>
    </source>
</evidence>
<dbReference type="Pfam" id="PF00691">
    <property type="entry name" value="OmpA"/>
    <property type="match status" value="1"/>
</dbReference>
<comment type="similarity">
    <text evidence="2">Belongs to the VirD4/TraG family.</text>
</comment>
<evidence type="ECO:0000256" key="9">
    <source>
        <dbReference type="SAM" id="Phobius"/>
    </source>
</evidence>
<dbReference type="InterPro" id="IPR027417">
    <property type="entry name" value="P-loop_NTPase"/>
</dbReference>
<evidence type="ECO:0000259" key="10">
    <source>
        <dbReference type="PROSITE" id="PS51123"/>
    </source>
</evidence>
<evidence type="ECO:0000256" key="8">
    <source>
        <dbReference type="SAM" id="MobiDB-lite"/>
    </source>
</evidence>
<dbReference type="InterPro" id="IPR036737">
    <property type="entry name" value="OmpA-like_sf"/>
</dbReference>
<evidence type="ECO:0000256" key="5">
    <source>
        <dbReference type="ARBA" id="ARBA00022989"/>
    </source>
</evidence>
<feature type="transmembrane region" description="Helical" evidence="9">
    <location>
        <begin position="20"/>
        <end position="46"/>
    </location>
</feature>
<accession>A0ABW7G9L0</accession>